<comment type="caution">
    <text evidence="1">The sequence shown here is derived from an EMBL/GenBank/DDBJ whole genome shotgun (WGS) entry which is preliminary data.</text>
</comment>
<dbReference type="SUPFAM" id="SSF160419">
    <property type="entry name" value="YdfO-like"/>
    <property type="match status" value="1"/>
</dbReference>
<dbReference type="Gene3D" id="3.30.1810.10">
    <property type="entry name" value="YdfO-like"/>
    <property type="match status" value="1"/>
</dbReference>
<dbReference type="Proteomes" id="UP000287171">
    <property type="component" value="Unassembled WGS sequence"/>
</dbReference>
<name>A0A402B8L6_9CHLR</name>
<evidence type="ECO:0000313" key="1">
    <source>
        <dbReference type="EMBL" id="GCE27640.1"/>
    </source>
</evidence>
<evidence type="ECO:0000313" key="2">
    <source>
        <dbReference type="Proteomes" id="UP000287171"/>
    </source>
</evidence>
<protein>
    <recommendedName>
        <fullName evidence="3">DUF1398 domain-containing protein</fullName>
    </recommendedName>
</protein>
<dbReference type="InterPro" id="IPR009833">
    <property type="entry name" value="DUF1398"/>
</dbReference>
<accession>A0A402B8L6</accession>
<keyword evidence="2" id="KW-1185">Reference proteome</keyword>
<dbReference type="Pfam" id="PF07166">
    <property type="entry name" value="DUF1398"/>
    <property type="match status" value="1"/>
</dbReference>
<reference evidence="2" key="1">
    <citation type="submission" date="2018-12" db="EMBL/GenBank/DDBJ databases">
        <title>Tengunoibacter tsumagoiensis gen. nov., sp. nov., Dictyobacter kobayashii sp. nov., D. alpinus sp. nov., and D. joshuensis sp. nov. and description of Dictyobacteraceae fam. nov. within the order Ktedonobacterales isolated from Tengu-no-mugimeshi.</title>
        <authorList>
            <person name="Wang C.M."/>
            <person name="Zheng Y."/>
            <person name="Sakai Y."/>
            <person name="Toyoda A."/>
            <person name="Minakuchi Y."/>
            <person name="Abe K."/>
            <person name="Yokota A."/>
            <person name="Yabe S."/>
        </authorList>
    </citation>
    <scope>NUCLEOTIDE SEQUENCE [LARGE SCALE GENOMIC DNA]</scope>
    <source>
        <strain evidence="2">Uno16</strain>
    </source>
</reference>
<dbReference type="RefSeq" id="WP_126627958.1">
    <property type="nucleotide sequence ID" value="NZ_BIFT01000001.1"/>
</dbReference>
<dbReference type="InterPro" id="IPR036696">
    <property type="entry name" value="YdfO-like_sf"/>
</dbReference>
<dbReference type="AlphaFoldDB" id="A0A402B8L6"/>
<proteinExistence type="predicted"/>
<evidence type="ECO:0008006" key="3">
    <source>
        <dbReference type="Google" id="ProtNLM"/>
    </source>
</evidence>
<dbReference type="EMBL" id="BIFT01000001">
    <property type="protein sequence ID" value="GCE27640.1"/>
    <property type="molecule type" value="Genomic_DNA"/>
</dbReference>
<organism evidence="1 2">
    <name type="scientific">Dictyobacter alpinus</name>
    <dbReference type="NCBI Taxonomy" id="2014873"/>
    <lineage>
        <taxon>Bacteria</taxon>
        <taxon>Bacillati</taxon>
        <taxon>Chloroflexota</taxon>
        <taxon>Ktedonobacteria</taxon>
        <taxon>Ktedonobacterales</taxon>
        <taxon>Dictyobacteraceae</taxon>
        <taxon>Dictyobacter</taxon>
    </lineage>
</organism>
<dbReference type="OrthoDB" id="1550456at2"/>
<gene>
    <name evidence="1" type="ORF">KDA_31240</name>
</gene>
<sequence length="128" mass="14489">MFTLAQMNELHDRLGNAETLQIYLQALNAIGVDTFSSFITDGHSEFLGKDGQKVVSPPAHEILTVATTSNREKFMEHLDRHLQGKTNYLEMSKGLAESGIAKWTFDTNRMMVTYYDKADNEMLAEEVK</sequence>